<proteinExistence type="predicted"/>
<comment type="caution">
    <text evidence="1">The sequence shown here is derived from an EMBL/GenBank/DDBJ whole genome shotgun (WGS) entry which is preliminary data.</text>
</comment>
<dbReference type="Gene3D" id="3.30.70.2970">
    <property type="entry name" value="Protein of unknown function (DUF541), domain 2"/>
    <property type="match status" value="1"/>
</dbReference>
<dbReference type="PANTHER" id="PTHR34387">
    <property type="entry name" value="SLR1258 PROTEIN"/>
    <property type="match status" value="1"/>
</dbReference>
<keyword evidence="2" id="KW-1185">Reference proteome</keyword>
<name>A0ABS9MGU1_9FIRM</name>
<protein>
    <submittedName>
        <fullName evidence="1">SIMPL domain-containing protein</fullName>
    </submittedName>
</protein>
<dbReference type="InterPro" id="IPR007497">
    <property type="entry name" value="SIMPL/DUF541"/>
</dbReference>
<dbReference type="Proteomes" id="UP001298681">
    <property type="component" value="Unassembled WGS sequence"/>
</dbReference>
<dbReference type="Gene3D" id="3.30.110.170">
    <property type="entry name" value="Protein of unknown function (DUF541), domain 1"/>
    <property type="match status" value="1"/>
</dbReference>
<evidence type="ECO:0000313" key="1">
    <source>
        <dbReference type="EMBL" id="MCG4610024.1"/>
    </source>
</evidence>
<dbReference type="InterPro" id="IPR052022">
    <property type="entry name" value="26kDa_periplasmic_antigen"/>
</dbReference>
<accession>A0ABS9MGU1</accession>
<dbReference type="EMBL" id="JAKNHQ010000003">
    <property type="protein sequence ID" value="MCG4610024.1"/>
    <property type="molecule type" value="Genomic_DNA"/>
</dbReference>
<organism evidence="1 2">
    <name type="scientific">Anaeromassilibacillus senegalensis</name>
    <dbReference type="NCBI Taxonomy" id="1673717"/>
    <lineage>
        <taxon>Bacteria</taxon>
        <taxon>Bacillati</taxon>
        <taxon>Bacillota</taxon>
        <taxon>Clostridia</taxon>
        <taxon>Eubacteriales</taxon>
        <taxon>Acutalibacteraceae</taxon>
        <taxon>Anaeromassilibacillus</taxon>
    </lineage>
</organism>
<dbReference type="PANTHER" id="PTHR34387:SF2">
    <property type="entry name" value="SLR1258 PROTEIN"/>
    <property type="match status" value="1"/>
</dbReference>
<reference evidence="1 2" key="1">
    <citation type="submission" date="2022-01" db="EMBL/GenBank/DDBJ databases">
        <title>Collection of gut derived symbiotic bacterial strains cultured from healthy donors.</title>
        <authorList>
            <person name="Lin H."/>
            <person name="Kohout C."/>
            <person name="Waligurski E."/>
            <person name="Pamer E.G."/>
        </authorList>
    </citation>
    <scope>NUCLEOTIDE SEQUENCE [LARGE SCALE GENOMIC DNA]</scope>
    <source>
        <strain evidence="1 2">DFI.7.58</strain>
    </source>
</reference>
<evidence type="ECO:0000313" key="2">
    <source>
        <dbReference type="Proteomes" id="UP001298681"/>
    </source>
</evidence>
<dbReference type="RefSeq" id="WP_083389885.1">
    <property type="nucleotide sequence ID" value="NZ_JAKNHQ010000003.1"/>
</dbReference>
<sequence>MSRTITVKGVGRVSTPPDYIVISMSLEAQDTNYEKAMEQAALQIDYLNKALESVGFKKKSVKTVNFNVRTDYERVKDRNGNYKSVFNGYICNHRLKVEFDFDTRRLAQSLSAISKCLAKPELSIAFTVKDPSAVNKKLLKSATINAREKAEILCEASNVALGDLLAIDYNWGELNVVSRTEYMLDEKCLAMPMGAMADMDIEPDDIDVSDTATFVWEIR</sequence>
<dbReference type="Pfam" id="PF04402">
    <property type="entry name" value="SIMPL"/>
    <property type="match status" value="1"/>
</dbReference>
<dbReference type="GeneID" id="97380505"/>
<gene>
    <name evidence="1" type="ORF">L0P57_03605</name>
</gene>